<name>A0A1Y1BGQ4_9BURK</name>
<proteinExistence type="predicted"/>
<organism evidence="2 3">
    <name type="scientific">Burkholderia stabilis</name>
    <dbReference type="NCBI Taxonomy" id="95485"/>
    <lineage>
        <taxon>Bacteria</taxon>
        <taxon>Pseudomonadati</taxon>
        <taxon>Pseudomonadota</taxon>
        <taxon>Betaproteobacteria</taxon>
        <taxon>Burkholderiales</taxon>
        <taxon>Burkholderiaceae</taxon>
        <taxon>Burkholderia</taxon>
        <taxon>Burkholderia cepacia complex</taxon>
    </lineage>
</organism>
<reference evidence="2 3" key="1">
    <citation type="journal article" date="2017" name="Genome Announc.">
        <title>Complete Genome Sequence of Burkholderia stabilis FERMP-21014.</title>
        <authorList>
            <person name="Konishi K."/>
            <person name="Kumagai T."/>
            <person name="Sakasegawa S."/>
            <person name="Tamura T."/>
        </authorList>
    </citation>
    <scope>NUCLEOTIDE SEQUENCE [LARGE SCALE GENOMIC DNA]</scope>
    <source>
        <strain evidence="2 3">FERMP-21014</strain>
    </source>
</reference>
<gene>
    <name evidence="2" type="ORF">BSFP_003010</name>
</gene>
<feature type="signal peptide" evidence="1">
    <location>
        <begin position="1"/>
        <end position="24"/>
    </location>
</feature>
<evidence type="ECO:0000256" key="1">
    <source>
        <dbReference type="SAM" id="SignalP"/>
    </source>
</evidence>
<dbReference type="Proteomes" id="UP000218432">
    <property type="component" value="Chromosome 1"/>
</dbReference>
<accession>A0A1Y1BGQ4</accession>
<evidence type="ECO:0000313" key="3">
    <source>
        <dbReference type="Proteomes" id="UP000218432"/>
    </source>
</evidence>
<dbReference type="EMBL" id="AP018111">
    <property type="protein sequence ID" value="BAX57508.1"/>
    <property type="molecule type" value="Genomic_DNA"/>
</dbReference>
<evidence type="ECO:0000313" key="2">
    <source>
        <dbReference type="EMBL" id="BAX57508.1"/>
    </source>
</evidence>
<feature type="chain" id="PRO_5012869567" description="Lipoprotein" evidence="1">
    <location>
        <begin position="25"/>
        <end position="83"/>
    </location>
</feature>
<evidence type="ECO:0008006" key="4">
    <source>
        <dbReference type="Google" id="ProtNLM"/>
    </source>
</evidence>
<sequence>MGALFSRKWLASMMLAAIPVSAWALDCNEPSGGIGLDAAFMATNAGRGHDRGRRERIRCRNPLMVRACHARQEVDTRGNFRGN</sequence>
<keyword evidence="1" id="KW-0732">Signal</keyword>
<protein>
    <recommendedName>
        <fullName evidence="4">Lipoprotein</fullName>
    </recommendedName>
</protein>
<dbReference type="AlphaFoldDB" id="A0A1Y1BGQ4"/>